<dbReference type="Pfam" id="PF13568">
    <property type="entry name" value="OMP_b-brl_2"/>
    <property type="match status" value="1"/>
</dbReference>
<protein>
    <submittedName>
        <fullName evidence="2">Outer membrane beta-barrel protein</fullName>
    </submittedName>
</protein>
<dbReference type="InterPro" id="IPR011250">
    <property type="entry name" value="OMP/PagP_B-barrel"/>
</dbReference>
<dbReference type="SUPFAM" id="SSF56925">
    <property type="entry name" value="OMPA-like"/>
    <property type="match status" value="1"/>
</dbReference>
<evidence type="ECO:0000259" key="1">
    <source>
        <dbReference type="Pfam" id="PF13568"/>
    </source>
</evidence>
<evidence type="ECO:0000313" key="3">
    <source>
        <dbReference type="Proteomes" id="UP000447545"/>
    </source>
</evidence>
<name>A0A7K1G9Y7_9FLAO</name>
<dbReference type="Proteomes" id="UP000447545">
    <property type="component" value="Unassembled WGS sequence"/>
</dbReference>
<dbReference type="AlphaFoldDB" id="A0A7K1G9Y7"/>
<proteinExistence type="predicted"/>
<dbReference type="EMBL" id="WJYA01000002">
    <property type="protein sequence ID" value="MTE25855.1"/>
    <property type="molecule type" value="Genomic_DNA"/>
</dbReference>
<feature type="domain" description="Outer membrane protein beta-barrel" evidence="1">
    <location>
        <begin position="19"/>
        <end position="154"/>
    </location>
</feature>
<accession>A0A7K1G9Y7</accession>
<comment type="caution">
    <text evidence="2">The sequence shown here is derived from an EMBL/GenBank/DDBJ whole genome shotgun (WGS) entry which is preliminary data.</text>
</comment>
<dbReference type="RefSeq" id="WP_155087681.1">
    <property type="nucleotide sequence ID" value="NZ_OZ260095.1"/>
</dbReference>
<keyword evidence="3" id="KW-1185">Reference proteome</keyword>
<reference evidence="2 3" key="1">
    <citation type="submission" date="2019-11" db="EMBL/GenBank/DDBJ databases">
        <title>Winogradskyella ouciana sp. nov., isolated from the hadal seawater of the Mariana Trench.</title>
        <authorList>
            <person name="Liu R."/>
        </authorList>
    </citation>
    <scope>NUCLEOTIDE SEQUENCE [LARGE SCALE GENOMIC DNA]</scope>
    <source>
        <strain evidence="2 3">ZXX205</strain>
    </source>
</reference>
<dbReference type="InterPro" id="IPR025665">
    <property type="entry name" value="Beta-barrel_OMP_2"/>
</dbReference>
<organism evidence="2 3">
    <name type="scientific">Winogradskyella ouciana</name>
    <dbReference type="NCBI Taxonomy" id="2608631"/>
    <lineage>
        <taxon>Bacteria</taxon>
        <taxon>Pseudomonadati</taxon>
        <taxon>Bacteroidota</taxon>
        <taxon>Flavobacteriia</taxon>
        <taxon>Flavobacteriales</taxon>
        <taxon>Flavobacteriaceae</taxon>
        <taxon>Winogradskyella</taxon>
    </lineage>
</organism>
<sequence>MKKILLASVLVCFTTICLSQDVKYGVRGALNVSNLDFEPDATFVNQHRNGFAFAGFVDFGLSEDVSLTTELQWSAEGGKDESIRADYIQMPILLKLSTSERLSFMAGPQIALKTWKNNDGFSTFAFSGVIGAEYMITSELFVDARFSYGLTNILDEDLTDLEAKNHVMQFGFGIKI</sequence>
<gene>
    <name evidence="2" type="ORF">F1003_02825</name>
</gene>
<evidence type="ECO:0000313" key="2">
    <source>
        <dbReference type="EMBL" id="MTE25855.1"/>
    </source>
</evidence>